<dbReference type="RefSeq" id="WP_157692103.1">
    <property type="nucleotide sequence ID" value="NZ_LT629759.1"/>
</dbReference>
<dbReference type="EMBL" id="LT629759">
    <property type="protein sequence ID" value="SDR66320.1"/>
    <property type="molecule type" value="Genomic_DNA"/>
</dbReference>
<dbReference type="OrthoDB" id="9802649at2"/>
<dbReference type="InterPro" id="IPR001173">
    <property type="entry name" value="Glyco_trans_2-like"/>
</dbReference>
<dbReference type="AlphaFoldDB" id="A0A1H1KWA4"/>
<gene>
    <name evidence="2" type="ORF">SAMN04489857_0401</name>
</gene>
<dbReference type="InterPro" id="IPR029044">
    <property type="entry name" value="Nucleotide-diphossugar_trans"/>
</dbReference>
<dbReference type="GeneID" id="78499778"/>
<dbReference type="PANTHER" id="PTHR22916">
    <property type="entry name" value="GLYCOSYLTRANSFERASE"/>
    <property type="match status" value="1"/>
</dbReference>
<reference evidence="3" key="1">
    <citation type="submission" date="2016-10" db="EMBL/GenBank/DDBJ databases">
        <authorList>
            <person name="Varghese N."/>
            <person name="Submissions S."/>
        </authorList>
    </citation>
    <scope>NUCLEOTIDE SEQUENCE [LARGE SCALE GENOMIC DNA]</scope>
    <source>
        <strain evidence="3">DSM 22620</strain>
    </source>
</reference>
<proteinExistence type="predicted"/>
<evidence type="ECO:0000313" key="2">
    <source>
        <dbReference type="EMBL" id="SDR66320.1"/>
    </source>
</evidence>
<dbReference type="Proteomes" id="UP000199480">
    <property type="component" value="Chromosome I"/>
</dbReference>
<dbReference type="Pfam" id="PF00535">
    <property type="entry name" value="Glycos_transf_2"/>
    <property type="match status" value="1"/>
</dbReference>
<name>A0A1H1KWA4_9ACTN</name>
<dbReference type="SUPFAM" id="SSF53448">
    <property type="entry name" value="Nucleotide-diphospho-sugar transferases"/>
    <property type="match status" value="1"/>
</dbReference>
<feature type="domain" description="Glycosyltransferase 2-like" evidence="1">
    <location>
        <begin position="8"/>
        <end position="163"/>
    </location>
</feature>
<dbReference type="PANTHER" id="PTHR22916:SF3">
    <property type="entry name" value="UDP-GLCNAC:BETAGAL BETA-1,3-N-ACETYLGLUCOSAMINYLTRANSFERASE-LIKE PROTEIN 1"/>
    <property type="match status" value="1"/>
</dbReference>
<evidence type="ECO:0000259" key="1">
    <source>
        <dbReference type="Pfam" id="PF00535"/>
    </source>
</evidence>
<protein>
    <submittedName>
        <fullName evidence="2">Glycosyl transferase family 2</fullName>
    </submittedName>
</protein>
<keyword evidence="2" id="KW-0808">Transferase</keyword>
<dbReference type="GO" id="GO:0016758">
    <property type="term" value="F:hexosyltransferase activity"/>
    <property type="evidence" value="ECO:0007669"/>
    <property type="project" value="UniProtKB-ARBA"/>
</dbReference>
<organism evidence="2 3">
    <name type="scientific">Parafannyhessea umbonata</name>
    <dbReference type="NCBI Taxonomy" id="604330"/>
    <lineage>
        <taxon>Bacteria</taxon>
        <taxon>Bacillati</taxon>
        <taxon>Actinomycetota</taxon>
        <taxon>Coriobacteriia</taxon>
        <taxon>Coriobacteriales</taxon>
        <taxon>Atopobiaceae</taxon>
        <taxon>Parafannyhessea</taxon>
    </lineage>
</organism>
<evidence type="ECO:0000313" key="3">
    <source>
        <dbReference type="Proteomes" id="UP000199480"/>
    </source>
</evidence>
<dbReference type="Gene3D" id="3.90.550.10">
    <property type="entry name" value="Spore Coat Polysaccharide Biosynthesis Protein SpsA, Chain A"/>
    <property type="match status" value="1"/>
</dbReference>
<accession>A0A1H1KWA4</accession>
<sequence length="298" mass="33791">MRDQSIAVVMSSYNGADYIVEQLDSILAQNISNLSVIVRDDGSNDGTVQILQQYAQRGDIRLICGENEGYVRSFFDVLAVAGDFDYYCFADQDDIWLSDKVSSAISLIQESSTRGPVLYCSELLYCDEHCKNPQRSKLNFIGLNGQKMVYEDICSGNTMVFNREMKELATIGGAKDIFAHDWWFGLVGCSLGTLVWDENPHILYRRTGNNASPSGMSSLRLAKYRVEKIFGNGKLPRIRKQIRRFYSQYCDQLDPQLREIVRVAAEGNRFQKAFAPGRYRQKRGDELLLRLTLLAGLL</sequence>